<evidence type="ECO:0000256" key="2">
    <source>
        <dbReference type="SAM" id="MobiDB-lite"/>
    </source>
</evidence>
<comment type="caution">
    <text evidence="3">The sequence shown here is derived from an EMBL/GenBank/DDBJ whole genome shotgun (WGS) entry which is preliminary data.</text>
</comment>
<gene>
    <name evidence="3" type="ORF">PHMEG_00041977</name>
</gene>
<evidence type="ECO:0000313" key="4">
    <source>
        <dbReference type="Proteomes" id="UP000198211"/>
    </source>
</evidence>
<feature type="region of interest" description="Disordered" evidence="2">
    <location>
        <begin position="109"/>
        <end position="162"/>
    </location>
</feature>
<evidence type="ECO:0000256" key="1">
    <source>
        <dbReference type="SAM" id="Coils"/>
    </source>
</evidence>
<organism evidence="3 4">
    <name type="scientific">Phytophthora megakarya</name>
    <dbReference type="NCBI Taxonomy" id="4795"/>
    <lineage>
        <taxon>Eukaryota</taxon>
        <taxon>Sar</taxon>
        <taxon>Stramenopiles</taxon>
        <taxon>Oomycota</taxon>
        <taxon>Peronosporomycetes</taxon>
        <taxon>Peronosporales</taxon>
        <taxon>Peronosporaceae</taxon>
        <taxon>Phytophthora</taxon>
    </lineage>
</organism>
<sequence length="162" mass="18417">MEIQHQSFLNHEAKLRRHFAANLEVERFIYTLIDNVVDKKQQIAEAKRAENLQSKLRDLKAKAKAAGSREEILERRLKIARERFDFIEAQAVRETVELLVHAVAVTIEGESSKTPRTTSDAPTQTEEELKEAAKSMNVTNEVVTEVPALPLDKNKPKKSSKN</sequence>
<dbReference type="OrthoDB" id="3176171at2759"/>
<dbReference type="EMBL" id="NBNE01024011">
    <property type="protein sequence ID" value="OWY90067.1"/>
    <property type="molecule type" value="Genomic_DNA"/>
</dbReference>
<evidence type="ECO:0000313" key="3">
    <source>
        <dbReference type="EMBL" id="OWY90067.1"/>
    </source>
</evidence>
<reference evidence="4" key="1">
    <citation type="submission" date="2017-03" db="EMBL/GenBank/DDBJ databases">
        <title>Phytopthora megakarya and P. palmivora, two closely related causual agents of cacao black pod achieved similar genome size and gene model numbers by different mechanisms.</title>
        <authorList>
            <person name="Ali S."/>
            <person name="Shao J."/>
            <person name="Larry D.J."/>
            <person name="Kronmiller B."/>
            <person name="Shen D."/>
            <person name="Strem M.D."/>
            <person name="Melnick R.L."/>
            <person name="Guiltinan M.J."/>
            <person name="Tyler B.M."/>
            <person name="Meinhardt L.W."/>
            <person name="Bailey B.A."/>
        </authorList>
    </citation>
    <scope>NUCLEOTIDE SEQUENCE [LARGE SCALE GENOMIC DNA]</scope>
    <source>
        <strain evidence="4">zdho120</strain>
    </source>
</reference>
<dbReference type="AlphaFoldDB" id="A0A225U9X8"/>
<keyword evidence="4" id="KW-1185">Reference proteome</keyword>
<dbReference type="STRING" id="4795.A0A225U9X8"/>
<name>A0A225U9X8_9STRA</name>
<feature type="coiled-coil region" evidence="1">
    <location>
        <begin position="46"/>
        <end position="90"/>
    </location>
</feature>
<feature type="compositionally biased region" description="Polar residues" evidence="2">
    <location>
        <begin position="112"/>
        <end position="124"/>
    </location>
</feature>
<dbReference type="Proteomes" id="UP000198211">
    <property type="component" value="Unassembled WGS sequence"/>
</dbReference>
<proteinExistence type="predicted"/>
<keyword evidence="1" id="KW-0175">Coiled coil</keyword>
<accession>A0A225U9X8</accession>
<protein>
    <submittedName>
        <fullName evidence="3">Uncharacterized protein</fullName>
    </submittedName>
</protein>